<keyword evidence="6" id="KW-1185">Reference proteome</keyword>
<evidence type="ECO:0000256" key="2">
    <source>
        <dbReference type="ARBA" id="ARBA00022737"/>
    </source>
</evidence>
<keyword evidence="2" id="KW-0677">Repeat</keyword>
<dbReference type="Pfam" id="PF13499">
    <property type="entry name" value="EF-hand_7"/>
    <property type="match status" value="1"/>
</dbReference>
<dbReference type="EMBL" id="JBGMDY010000001">
    <property type="protein sequence ID" value="KAL2346349.1"/>
    <property type="molecule type" value="Genomic_DNA"/>
</dbReference>
<dbReference type="GO" id="GO:0046872">
    <property type="term" value="F:metal ion binding"/>
    <property type="evidence" value="ECO:0007669"/>
    <property type="project" value="UniProtKB-KW"/>
</dbReference>
<dbReference type="Proteomes" id="UP001603857">
    <property type="component" value="Unassembled WGS sequence"/>
</dbReference>
<comment type="caution">
    <text evidence="5">The sequence shown here is derived from an EMBL/GenBank/DDBJ whole genome shotgun (WGS) entry which is preliminary data.</text>
</comment>
<dbReference type="SUPFAM" id="SSF47473">
    <property type="entry name" value="EF-hand"/>
    <property type="match status" value="1"/>
</dbReference>
<dbReference type="Gene3D" id="1.10.238.10">
    <property type="entry name" value="EF-hand"/>
    <property type="match status" value="2"/>
</dbReference>
<accession>A0ABD1NE12</accession>
<dbReference type="Pfam" id="PF00036">
    <property type="entry name" value="EF-hand_1"/>
    <property type="match status" value="1"/>
</dbReference>
<dbReference type="SMART" id="SM00054">
    <property type="entry name" value="EFh"/>
    <property type="match status" value="3"/>
</dbReference>
<dbReference type="PANTHER" id="PTHR10891">
    <property type="entry name" value="EF-HAND CALCIUM-BINDING DOMAIN CONTAINING PROTEIN"/>
    <property type="match status" value="1"/>
</dbReference>
<protein>
    <recommendedName>
        <fullName evidence="4">EF-hand domain-containing protein</fullName>
    </recommendedName>
</protein>
<keyword evidence="1" id="KW-0479">Metal-binding</keyword>
<evidence type="ECO:0000256" key="1">
    <source>
        <dbReference type="ARBA" id="ARBA00022723"/>
    </source>
</evidence>
<dbReference type="PROSITE" id="PS00018">
    <property type="entry name" value="EF_HAND_1"/>
    <property type="match status" value="3"/>
</dbReference>
<dbReference type="InterPro" id="IPR011992">
    <property type="entry name" value="EF-hand-dom_pair"/>
</dbReference>
<proteinExistence type="predicted"/>
<evidence type="ECO:0000313" key="6">
    <source>
        <dbReference type="Proteomes" id="UP001603857"/>
    </source>
</evidence>
<evidence type="ECO:0000259" key="4">
    <source>
        <dbReference type="PROSITE" id="PS50222"/>
    </source>
</evidence>
<dbReference type="PROSITE" id="PS50222">
    <property type="entry name" value="EF_HAND_2"/>
    <property type="match status" value="3"/>
</dbReference>
<evidence type="ECO:0000313" key="5">
    <source>
        <dbReference type="EMBL" id="KAL2346349.1"/>
    </source>
</evidence>
<dbReference type="FunFam" id="1.10.238.10:FF:000001">
    <property type="entry name" value="Calmodulin 1"/>
    <property type="match status" value="1"/>
</dbReference>
<feature type="domain" description="EF-hand" evidence="4">
    <location>
        <begin position="75"/>
        <end position="110"/>
    </location>
</feature>
<organism evidence="5 6">
    <name type="scientific">Flemingia macrophylla</name>
    <dbReference type="NCBI Taxonomy" id="520843"/>
    <lineage>
        <taxon>Eukaryota</taxon>
        <taxon>Viridiplantae</taxon>
        <taxon>Streptophyta</taxon>
        <taxon>Embryophyta</taxon>
        <taxon>Tracheophyta</taxon>
        <taxon>Spermatophyta</taxon>
        <taxon>Magnoliopsida</taxon>
        <taxon>eudicotyledons</taxon>
        <taxon>Gunneridae</taxon>
        <taxon>Pentapetalae</taxon>
        <taxon>rosids</taxon>
        <taxon>fabids</taxon>
        <taxon>Fabales</taxon>
        <taxon>Fabaceae</taxon>
        <taxon>Papilionoideae</taxon>
        <taxon>50 kb inversion clade</taxon>
        <taxon>NPAAA clade</taxon>
        <taxon>indigoferoid/millettioid clade</taxon>
        <taxon>Phaseoleae</taxon>
        <taxon>Flemingia</taxon>
    </lineage>
</organism>
<dbReference type="InterPro" id="IPR002048">
    <property type="entry name" value="EF_hand_dom"/>
</dbReference>
<name>A0ABD1NE12_9FABA</name>
<dbReference type="CDD" id="cd00051">
    <property type="entry name" value="EFh"/>
    <property type="match status" value="2"/>
</dbReference>
<sequence length="180" mass="20077">MPCHTTAMASGKWLFKISFPCIGPPPTPKPMPRPKSLAPAHESLKAVLDHLDADKDGKISSTELIDYFTSVGESVSPRVTERVVNEFDSDGDQLLDLGDFVKLMKQEEIHMEDVLRSAFHMFEAHKGCGRITPQGLQQMLRQLGDVKSHDDCVAMIQPFDLDGNGFLDFHEFQQMMSNAS</sequence>
<reference evidence="5 6" key="1">
    <citation type="submission" date="2024-08" db="EMBL/GenBank/DDBJ databases">
        <title>Insights into the chromosomal genome structure of Flemingia macrophylla.</title>
        <authorList>
            <person name="Ding Y."/>
            <person name="Zhao Y."/>
            <person name="Bi W."/>
            <person name="Wu M."/>
            <person name="Zhao G."/>
            <person name="Gong Y."/>
            <person name="Li W."/>
            <person name="Zhang P."/>
        </authorList>
    </citation>
    <scope>NUCLEOTIDE SEQUENCE [LARGE SCALE GENOMIC DNA]</scope>
    <source>
        <strain evidence="5">DYQJB</strain>
        <tissue evidence="5">Leaf</tissue>
    </source>
</reference>
<evidence type="ECO:0000256" key="3">
    <source>
        <dbReference type="ARBA" id="ARBA00022837"/>
    </source>
</evidence>
<dbReference type="AlphaFoldDB" id="A0ABD1NE12"/>
<dbReference type="InterPro" id="IPR018247">
    <property type="entry name" value="EF_Hand_1_Ca_BS"/>
</dbReference>
<keyword evidence="3" id="KW-0106">Calcium</keyword>
<feature type="domain" description="EF-hand" evidence="4">
    <location>
        <begin position="39"/>
        <end position="74"/>
    </location>
</feature>
<feature type="domain" description="EF-hand" evidence="4">
    <location>
        <begin position="147"/>
        <end position="180"/>
    </location>
</feature>
<gene>
    <name evidence="5" type="ORF">Fmac_000349</name>
</gene>
<dbReference type="InterPro" id="IPR039647">
    <property type="entry name" value="EF_hand_pair_protein_CML-like"/>
</dbReference>